<dbReference type="PANTHER" id="PTHR30545">
    <property type="entry name" value="SUGAR FERMENTATION STIMULATION PROTEIN A"/>
    <property type="match status" value="1"/>
</dbReference>
<feature type="compositionally biased region" description="Basic residues" evidence="1">
    <location>
        <begin position="395"/>
        <end position="410"/>
    </location>
</feature>
<sequence>MATTAPATSSPAAAQSASGIVIHQYPLTVRGQLVRRYKRFLADVLMQPPPTLRDGVDGADGGADSDGDASLEAGRELSGGGGAAGTPDEAVDALGGADASGADGGAMTATGAITCHCPNTGPMVGLLDWSLAPVVCSVSQAPGRKYKHTLEMIQSSPGGAWVGVHSALANRLVGALLERRLLVPYLGEWREVQREVPYGSRGSRVDFVLTRPTGRRVFVEVKSVTLAEPYGPVATAAATTAAAPAAATEAPPRIALFPDTVSERAQRHVEDLMEAVQQGHEAACVFVIQRNDCAVFGPCVAKDPKYAKLVRQAAAAGVQMLALRMSLQPAAATAATVTAAADPHSAPAAVAVAARPPTSAAASAAVTTTSATATTRASATIERGDVDKIVGAARGRAKMRAPAATRRRARAVQDELNDGNDDDDGGGGGASGAAASIAYLGLAELDLEYGNCTDVDVAGAAATAATTRKGGGRGKRAGGPAAAGRGARKKLKSEE</sequence>
<feature type="domain" description="Sugar fermentation stimulation protein C-terminal" evidence="2">
    <location>
        <begin position="168"/>
        <end position="228"/>
    </location>
</feature>
<feature type="compositionally biased region" description="Acidic residues" evidence="1">
    <location>
        <begin position="415"/>
        <end position="425"/>
    </location>
</feature>
<evidence type="ECO:0000259" key="2">
    <source>
        <dbReference type="Pfam" id="PF03749"/>
    </source>
</evidence>
<feature type="region of interest" description="Disordered" evidence="1">
    <location>
        <begin position="463"/>
        <end position="495"/>
    </location>
</feature>
<feature type="compositionally biased region" description="Basic residues" evidence="1">
    <location>
        <begin position="486"/>
        <end position="495"/>
    </location>
</feature>
<dbReference type="Pfam" id="PF17746">
    <property type="entry name" value="SfsA_N"/>
    <property type="match status" value="1"/>
</dbReference>
<evidence type="ECO:0000313" key="5">
    <source>
        <dbReference type="Proteomes" id="UP001165080"/>
    </source>
</evidence>
<dbReference type="Proteomes" id="UP001165080">
    <property type="component" value="Unassembled WGS sequence"/>
</dbReference>
<dbReference type="InterPro" id="IPR005224">
    <property type="entry name" value="SfsA"/>
</dbReference>
<evidence type="ECO:0008006" key="6">
    <source>
        <dbReference type="Google" id="ProtNLM"/>
    </source>
</evidence>
<dbReference type="AlphaFoldDB" id="A0A9W6B9H0"/>
<name>A0A9W6B9H0_9CHLO</name>
<dbReference type="OrthoDB" id="199134at2759"/>
<feature type="domain" description="SfsA N-terminal OB" evidence="3">
    <location>
        <begin position="111"/>
        <end position="164"/>
    </location>
</feature>
<feature type="region of interest" description="Disordered" evidence="1">
    <location>
        <begin position="395"/>
        <end position="430"/>
    </location>
</feature>
<dbReference type="PANTHER" id="PTHR30545:SF2">
    <property type="entry name" value="SUGAR FERMENTATION STIMULATION PROTEIN A"/>
    <property type="match status" value="1"/>
</dbReference>
<gene>
    <name evidence="4" type="primary">PLEST004538</name>
    <name evidence="4" type="ORF">PLESTB_000002600</name>
</gene>
<keyword evidence="5" id="KW-1185">Reference proteome</keyword>
<comment type="caution">
    <text evidence="4">The sequence shown here is derived from an EMBL/GenBank/DDBJ whole genome shotgun (WGS) entry which is preliminary data.</text>
</comment>
<evidence type="ECO:0000256" key="1">
    <source>
        <dbReference type="SAM" id="MobiDB-lite"/>
    </source>
</evidence>
<dbReference type="Pfam" id="PF03749">
    <property type="entry name" value="SfsA"/>
    <property type="match status" value="2"/>
</dbReference>
<feature type="domain" description="Sugar fermentation stimulation protein C-terminal" evidence="2">
    <location>
        <begin position="253"/>
        <end position="329"/>
    </location>
</feature>
<dbReference type="EMBL" id="BRXU01000001">
    <property type="protein sequence ID" value="GLC47572.1"/>
    <property type="molecule type" value="Genomic_DNA"/>
</dbReference>
<dbReference type="Gene3D" id="2.40.50.580">
    <property type="match status" value="1"/>
</dbReference>
<evidence type="ECO:0000313" key="4">
    <source>
        <dbReference type="EMBL" id="GLC47572.1"/>
    </source>
</evidence>
<dbReference type="CDD" id="cd22359">
    <property type="entry name" value="SfsA-like_bacterial"/>
    <property type="match status" value="1"/>
</dbReference>
<feature type="region of interest" description="Disordered" evidence="1">
    <location>
        <begin position="48"/>
        <end position="97"/>
    </location>
</feature>
<evidence type="ECO:0000259" key="3">
    <source>
        <dbReference type="Pfam" id="PF17746"/>
    </source>
</evidence>
<protein>
    <recommendedName>
        <fullName evidence="6">Sugar fermentation stimulation protein C-terminal domain-containing protein</fullName>
    </recommendedName>
</protein>
<accession>A0A9W6B9H0</accession>
<reference evidence="4 5" key="1">
    <citation type="journal article" date="2023" name="Commun. Biol.">
        <title>Reorganization of the ancestral sex-determining regions during the evolution of trioecy in Pleodorina starrii.</title>
        <authorList>
            <person name="Takahashi K."/>
            <person name="Suzuki S."/>
            <person name="Kawai-Toyooka H."/>
            <person name="Yamamoto K."/>
            <person name="Hamaji T."/>
            <person name="Ootsuki R."/>
            <person name="Yamaguchi H."/>
            <person name="Kawachi M."/>
            <person name="Higashiyama T."/>
            <person name="Nozaki H."/>
        </authorList>
    </citation>
    <scope>NUCLEOTIDE SEQUENCE [LARGE SCALE GENOMIC DNA]</scope>
    <source>
        <strain evidence="4 5">NIES-4479</strain>
    </source>
</reference>
<dbReference type="InterPro" id="IPR040452">
    <property type="entry name" value="SfsA_C"/>
</dbReference>
<proteinExistence type="predicted"/>
<dbReference type="GO" id="GO:0003677">
    <property type="term" value="F:DNA binding"/>
    <property type="evidence" value="ECO:0007669"/>
    <property type="project" value="InterPro"/>
</dbReference>
<dbReference type="InterPro" id="IPR041465">
    <property type="entry name" value="SfsA_N"/>
</dbReference>
<organism evidence="4 5">
    <name type="scientific">Pleodorina starrii</name>
    <dbReference type="NCBI Taxonomy" id="330485"/>
    <lineage>
        <taxon>Eukaryota</taxon>
        <taxon>Viridiplantae</taxon>
        <taxon>Chlorophyta</taxon>
        <taxon>core chlorophytes</taxon>
        <taxon>Chlorophyceae</taxon>
        <taxon>CS clade</taxon>
        <taxon>Chlamydomonadales</taxon>
        <taxon>Volvocaceae</taxon>
        <taxon>Pleodorina</taxon>
    </lineage>
</organism>
<dbReference type="Gene3D" id="3.40.1350.60">
    <property type="match status" value="1"/>
</dbReference>